<evidence type="ECO:0000256" key="5">
    <source>
        <dbReference type="ARBA" id="ARBA00023163"/>
    </source>
</evidence>
<dbReference type="Gene3D" id="4.10.240.10">
    <property type="entry name" value="Zn(2)-C6 fungal-type DNA-binding domain"/>
    <property type="match status" value="1"/>
</dbReference>
<dbReference type="InterPro" id="IPR036864">
    <property type="entry name" value="Zn2-C6_fun-type_DNA-bd_sf"/>
</dbReference>
<feature type="region of interest" description="Disordered" evidence="7">
    <location>
        <begin position="131"/>
        <end position="158"/>
    </location>
</feature>
<keyword evidence="10" id="KW-1185">Reference proteome</keyword>
<dbReference type="PROSITE" id="PS50048">
    <property type="entry name" value="ZN2_CY6_FUNGAL_2"/>
    <property type="match status" value="1"/>
</dbReference>
<dbReference type="CDD" id="cd00067">
    <property type="entry name" value="GAL4"/>
    <property type="match status" value="1"/>
</dbReference>
<evidence type="ECO:0000313" key="9">
    <source>
        <dbReference type="EMBL" id="EEH42373.1"/>
    </source>
</evidence>
<sequence length="742" mass="83278">MAPGVSNPAAMVACTPCRGVKMKCIREPDSTVCSRCKRKSIPCFFEAHRRGRKAGTRLRPRAKQNQRKNSKDPLEPNLPTSSAPPTEKYVAVDGASIERARPSSMASDSLSPYGLLPRSATSGKFSIANVLNAEDEPPTPHATERRTDSPTNGGYANDMNDPVIRNLVDLQTAQKLFDNFFTYMNPFICQFDPKLHTLKYIRERSSFLFSSVLSAAAKIFMPPLYMKLRDHVETILKEILITGQMSTEIVQGICLLTYWKDPSDSRAWLLVGYAIRASIDMGWHKLHSPCRDGSATSARESVQTELDIRELRSKERTWLMLFVYDRSVSLQMGKPWMIQVDPLIRNAGNWHQHIYAVPGCDQIMSAFVQLRILGSDILELFGIDPVTTTAESVTKGEVILKLFNGDLDRWEAKWYKIVEDVSTNVAHRFIIRFYGTHLRLLLHSLGLQLSILSGNISKQALWVCYTSSLEMLHLVVDRLGVTAHSSYCQDSVHVMVAYAAVVMIKILLSLPGELPSESENMILDLISETSRHFSMQQATNTSSYHQSRFLANIVVKYRKAKEEICSSANQWLRQQQKMLEKSEKGAVRLPLLPQPLRRGSTSLQLNSSRPMITSTSTSPSTVSENVQVYPRHLQELNQSSFNQNDAQPPRLQTRQARTLHPQPGSLICQTTNAIAPKPANNNVFKTLAQNKLETFIAADGPSTTVPLFTDDIVWEDMFAHAGFNISSGSFVPKLAEKWEMGR</sequence>
<dbReference type="PANTHER" id="PTHR31845:SF19">
    <property type="entry name" value="TRANSCRIPTION FACTOR DOMAIN-CONTAINING PROTEIN"/>
    <property type="match status" value="1"/>
</dbReference>
<comment type="subcellular location">
    <subcellularLocation>
        <location evidence="1">Nucleus</location>
    </subcellularLocation>
</comment>
<evidence type="ECO:0000256" key="6">
    <source>
        <dbReference type="ARBA" id="ARBA00023242"/>
    </source>
</evidence>
<feature type="compositionally biased region" description="Basic residues" evidence="7">
    <location>
        <begin position="52"/>
        <end position="68"/>
    </location>
</feature>
<keyword evidence="5" id="KW-0804">Transcription</keyword>
<evidence type="ECO:0000259" key="8">
    <source>
        <dbReference type="PROSITE" id="PS50048"/>
    </source>
</evidence>
<dbReference type="SMART" id="SM00066">
    <property type="entry name" value="GAL4"/>
    <property type="match status" value="1"/>
</dbReference>
<organism evidence="9 10">
    <name type="scientific">Paracoccidioides brasiliensis (strain Pb18)</name>
    <dbReference type="NCBI Taxonomy" id="502780"/>
    <lineage>
        <taxon>Eukaryota</taxon>
        <taxon>Fungi</taxon>
        <taxon>Dikarya</taxon>
        <taxon>Ascomycota</taxon>
        <taxon>Pezizomycotina</taxon>
        <taxon>Eurotiomycetes</taxon>
        <taxon>Eurotiomycetidae</taxon>
        <taxon>Onygenales</taxon>
        <taxon>Ajellomycetaceae</taxon>
        <taxon>Paracoccidioides</taxon>
    </lineage>
</organism>
<dbReference type="SUPFAM" id="SSF57701">
    <property type="entry name" value="Zn2/Cys6 DNA-binding domain"/>
    <property type="match status" value="1"/>
</dbReference>
<dbReference type="STRING" id="502780.C1GIV7"/>
<dbReference type="InterPro" id="IPR051089">
    <property type="entry name" value="prtT"/>
</dbReference>
<dbReference type="VEuPathDB" id="FungiDB:PADG_07193"/>
<evidence type="ECO:0000256" key="1">
    <source>
        <dbReference type="ARBA" id="ARBA00004123"/>
    </source>
</evidence>
<dbReference type="CDD" id="cd12148">
    <property type="entry name" value="fungal_TF_MHR"/>
    <property type="match status" value="1"/>
</dbReference>
<keyword evidence="6" id="KW-0539">Nucleus</keyword>
<dbReference type="GO" id="GO:0000976">
    <property type="term" value="F:transcription cis-regulatory region binding"/>
    <property type="evidence" value="ECO:0007669"/>
    <property type="project" value="TreeGrafter"/>
</dbReference>
<dbReference type="GO" id="GO:0006351">
    <property type="term" value="P:DNA-templated transcription"/>
    <property type="evidence" value="ECO:0007669"/>
    <property type="project" value="InterPro"/>
</dbReference>
<keyword evidence="2" id="KW-0479">Metal-binding</keyword>
<name>C1GIV7_PARBD</name>
<dbReference type="InParanoid" id="C1GIV7"/>
<dbReference type="SMART" id="SM00906">
    <property type="entry name" value="Fungal_trans"/>
    <property type="match status" value="1"/>
</dbReference>
<dbReference type="GO" id="GO:0005634">
    <property type="term" value="C:nucleus"/>
    <property type="evidence" value="ECO:0007669"/>
    <property type="project" value="UniProtKB-SubCell"/>
</dbReference>
<dbReference type="PANTHER" id="PTHR31845">
    <property type="entry name" value="FINGER DOMAIN PROTEIN, PUTATIVE-RELATED"/>
    <property type="match status" value="1"/>
</dbReference>
<reference evidence="9 10" key="1">
    <citation type="journal article" date="2011" name="PLoS Genet.">
        <title>Comparative genomic analysis of human fungal pathogens causing paracoccidioidomycosis.</title>
        <authorList>
            <person name="Desjardins C.A."/>
            <person name="Champion M.D."/>
            <person name="Holder J.W."/>
            <person name="Muszewska A."/>
            <person name="Goldberg J."/>
            <person name="Bailao A.M."/>
            <person name="Brigido M.M."/>
            <person name="Ferreira M.E."/>
            <person name="Garcia A.M."/>
            <person name="Grynberg M."/>
            <person name="Gujja S."/>
            <person name="Heiman D.I."/>
            <person name="Henn M.R."/>
            <person name="Kodira C.D."/>
            <person name="Leon-Narvaez H."/>
            <person name="Longo L.V."/>
            <person name="Ma L.J."/>
            <person name="Malavazi I."/>
            <person name="Matsuo A.L."/>
            <person name="Morais F.V."/>
            <person name="Pereira M."/>
            <person name="Rodriguez-Brito S."/>
            <person name="Sakthikumar S."/>
            <person name="Salem-Izacc S.M."/>
            <person name="Sykes S.M."/>
            <person name="Teixeira M.M."/>
            <person name="Vallejo M.C."/>
            <person name="Walter M.E."/>
            <person name="Yandava C."/>
            <person name="Young S."/>
            <person name="Zeng Q."/>
            <person name="Zucker J."/>
            <person name="Felipe M.S."/>
            <person name="Goldman G.H."/>
            <person name="Haas B.J."/>
            <person name="McEwen J.G."/>
            <person name="Nino-Vega G."/>
            <person name="Puccia R."/>
            <person name="San-Blas G."/>
            <person name="Soares C.M."/>
            <person name="Birren B.W."/>
            <person name="Cuomo C.A."/>
        </authorList>
    </citation>
    <scope>NUCLEOTIDE SEQUENCE [LARGE SCALE GENOMIC DNA]</scope>
    <source>
        <strain evidence="9 10">Pb18</strain>
    </source>
</reference>
<feature type="domain" description="Zn(2)-C6 fungal-type" evidence="8">
    <location>
        <begin position="13"/>
        <end position="45"/>
    </location>
</feature>
<dbReference type="KEGG" id="pbn:PADG_07193"/>
<dbReference type="eggNOG" id="ENOG502S1F2">
    <property type="taxonomic scope" value="Eukaryota"/>
</dbReference>
<dbReference type="EMBL" id="KN275966">
    <property type="protein sequence ID" value="EEH42373.1"/>
    <property type="molecule type" value="Genomic_DNA"/>
</dbReference>
<keyword evidence="4" id="KW-0238">DNA-binding</keyword>
<evidence type="ECO:0000256" key="4">
    <source>
        <dbReference type="ARBA" id="ARBA00023125"/>
    </source>
</evidence>
<dbReference type="OMA" id="YVYLHNR"/>
<dbReference type="GO" id="GO:0008270">
    <property type="term" value="F:zinc ion binding"/>
    <property type="evidence" value="ECO:0007669"/>
    <property type="project" value="InterPro"/>
</dbReference>
<dbReference type="InterPro" id="IPR001138">
    <property type="entry name" value="Zn2Cys6_DnaBD"/>
</dbReference>
<proteinExistence type="predicted"/>
<dbReference type="PROSITE" id="PS00463">
    <property type="entry name" value="ZN2_CY6_FUNGAL_1"/>
    <property type="match status" value="1"/>
</dbReference>
<dbReference type="GeneID" id="22585736"/>
<evidence type="ECO:0000256" key="7">
    <source>
        <dbReference type="SAM" id="MobiDB-lite"/>
    </source>
</evidence>
<dbReference type="HOGENOM" id="CLU_017865_1_0_1"/>
<evidence type="ECO:0000256" key="3">
    <source>
        <dbReference type="ARBA" id="ARBA00023015"/>
    </source>
</evidence>
<dbReference type="GO" id="GO:0000981">
    <property type="term" value="F:DNA-binding transcription factor activity, RNA polymerase II-specific"/>
    <property type="evidence" value="ECO:0007669"/>
    <property type="project" value="InterPro"/>
</dbReference>
<dbReference type="RefSeq" id="XP_010762575.1">
    <property type="nucleotide sequence ID" value="XM_010764273.1"/>
</dbReference>
<accession>C1GIV7</accession>
<evidence type="ECO:0000313" key="10">
    <source>
        <dbReference type="Proteomes" id="UP000001628"/>
    </source>
</evidence>
<evidence type="ECO:0000256" key="2">
    <source>
        <dbReference type="ARBA" id="ARBA00022723"/>
    </source>
</evidence>
<keyword evidence="3" id="KW-0805">Transcription regulation</keyword>
<feature type="region of interest" description="Disordered" evidence="7">
    <location>
        <begin position="52"/>
        <end position="89"/>
    </location>
</feature>
<dbReference type="Proteomes" id="UP000001628">
    <property type="component" value="Unassembled WGS sequence"/>
</dbReference>
<dbReference type="InterPro" id="IPR007219">
    <property type="entry name" value="XnlR_reg_dom"/>
</dbReference>
<protein>
    <recommendedName>
        <fullName evidence="8">Zn(2)-C6 fungal-type domain-containing protein</fullName>
    </recommendedName>
</protein>
<dbReference type="AlphaFoldDB" id="C1GIV7"/>
<gene>
    <name evidence="9" type="ORF">PADG_07193</name>
</gene>
<dbReference type="Pfam" id="PF04082">
    <property type="entry name" value="Fungal_trans"/>
    <property type="match status" value="1"/>
</dbReference>
<dbReference type="OrthoDB" id="3163292at2759"/>